<evidence type="ECO:0000313" key="1">
    <source>
        <dbReference type="EMBL" id="EKC49701.1"/>
    </source>
</evidence>
<name>K1SR62_9ZZZZ</name>
<gene>
    <name evidence="1" type="ORF">OBE_14502</name>
</gene>
<proteinExistence type="predicted"/>
<reference evidence="1" key="1">
    <citation type="journal article" date="2013" name="Environ. Microbiol.">
        <title>Microbiota from the distal guts of lean and obese adolescents exhibit partial functional redundancy besides clear differences in community structure.</title>
        <authorList>
            <person name="Ferrer M."/>
            <person name="Ruiz A."/>
            <person name="Lanza F."/>
            <person name="Haange S.B."/>
            <person name="Oberbach A."/>
            <person name="Till H."/>
            <person name="Bargiela R."/>
            <person name="Campoy C."/>
            <person name="Segura M.T."/>
            <person name="Richter M."/>
            <person name="von Bergen M."/>
            <person name="Seifert J."/>
            <person name="Suarez A."/>
        </authorList>
    </citation>
    <scope>NUCLEOTIDE SEQUENCE</scope>
</reference>
<accession>K1SR62</accession>
<protein>
    <submittedName>
        <fullName evidence="1">Uncharacterized protein</fullName>
    </submittedName>
</protein>
<dbReference type="AlphaFoldDB" id="K1SR62"/>
<feature type="non-terminal residue" evidence="1">
    <location>
        <position position="96"/>
    </location>
</feature>
<comment type="caution">
    <text evidence="1">The sequence shown here is derived from an EMBL/GenBank/DDBJ whole genome shotgun (WGS) entry which is preliminary data.</text>
</comment>
<dbReference type="EMBL" id="AJWZ01010002">
    <property type="protein sequence ID" value="EKC49701.1"/>
    <property type="molecule type" value="Genomic_DNA"/>
</dbReference>
<organism evidence="1">
    <name type="scientific">human gut metagenome</name>
    <dbReference type="NCBI Taxonomy" id="408170"/>
    <lineage>
        <taxon>unclassified sequences</taxon>
        <taxon>metagenomes</taxon>
        <taxon>organismal metagenomes</taxon>
    </lineage>
</organism>
<sequence>MNKPFVHMLTTPLNKYAFDVNTNQLIQVGDKLYEYLLNLEKESDSEYAEPDSDIKKQMEMLSSQGYLSCNRPKRMKHNQSDLIEYHLNDNIAQIIL</sequence>